<dbReference type="GO" id="GO:0005737">
    <property type="term" value="C:cytoplasm"/>
    <property type="evidence" value="ECO:0007669"/>
    <property type="project" value="TreeGrafter"/>
</dbReference>
<organism evidence="5 6">
    <name type="scientific">Asanoa ishikariensis</name>
    <dbReference type="NCBI Taxonomy" id="137265"/>
    <lineage>
        <taxon>Bacteria</taxon>
        <taxon>Bacillati</taxon>
        <taxon>Actinomycetota</taxon>
        <taxon>Actinomycetes</taxon>
        <taxon>Micromonosporales</taxon>
        <taxon>Micromonosporaceae</taxon>
        <taxon>Asanoa</taxon>
    </lineage>
</organism>
<comment type="similarity">
    <text evidence="4">Belongs to the arginase family.</text>
</comment>
<evidence type="ECO:0000313" key="5">
    <source>
        <dbReference type="EMBL" id="SDZ60445.1"/>
    </source>
</evidence>
<proteinExistence type="inferred from homology"/>
<dbReference type="RefSeq" id="WP_090801673.1">
    <property type="nucleotide sequence ID" value="NZ_BOND01000005.1"/>
</dbReference>
<dbReference type="PRINTS" id="PR00116">
    <property type="entry name" value="ARGINASE"/>
</dbReference>
<gene>
    <name evidence="5" type="ORF">SAMN05421684_7048</name>
</gene>
<dbReference type="PANTHER" id="PTHR43782">
    <property type="entry name" value="ARGINASE"/>
    <property type="match status" value="1"/>
</dbReference>
<evidence type="ECO:0000256" key="3">
    <source>
        <dbReference type="ARBA" id="ARBA00023211"/>
    </source>
</evidence>
<evidence type="ECO:0000256" key="1">
    <source>
        <dbReference type="ARBA" id="ARBA00022723"/>
    </source>
</evidence>
<dbReference type="GO" id="GO:0004053">
    <property type="term" value="F:arginase activity"/>
    <property type="evidence" value="ECO:0007669"/>
    <property type="project" value="TreeGrafter"/>
</dbReference>
<dbReference type="STRING" id="137265.SAMN05421684_7048"/>
<evidence type="ECO:0000256" key="4">
    <source>
        <dbReference type="PROSITE-ProRule" id="PRU00742"/>
    </source>
</evidence>
<evidence type="ECO:0000313" key="6">
    <source>
        <dbReference type="Proteomes" id="UP000199632"/>
    </source>
</evidence>
<protein>
    <submittedName>
        <fullName evidence="5">Arginase</fullName>
    </submittedName>
</protein>
<keyword evidence="2" id="KW-0378">Hydrolase</keyword>
<dbReference type="OrthoDB" id="7331788at2"/>
<dbReference type="SUPFAM" id="SSF52768">
    <property type="entry name" value="Arginase/deacetylase"/>
    <property type="match status" value="1"/>
</dbReference>
<keyword evidence="1" id="KW-0479">Metal-binding</keyword>
<evidence type="ECO:0000256" key="2">
    <source>
        <dbReference type="ARBA" id="ARBA00022801"/>
    </source>
</evidence>
<keyword evidence="6" id="KW-1185">Reference proteome</keyword>
<dbReference type="Proteomes" id="UP000199632">
    <property type="component" value="Unassembled WGS sequence"/>
</dbReference>
<accession>A0A1H3UF15</accession>
<dbReference type="Pfam" id="PF00491">
    <property type="entry name" value="Arginase"/>
    <property type="match status" value="1"/>
</dbReference>
<dbReference type="InterPro" id="IPR023696">
    <property type="entry name" value="Ureohydrolase_dom_sf"/>
</dbReference>
<dbReference type="Gene3D" id="3.40.800.10">
    <property type="entry name" value="Ureohydrolase domain"/>
    <property type="match status" value="1"/>
</dbReference>
<dbReference type="GO" id="GO:0030145">
    <property type="term" value="F:manganese ion binding"/>
    <property type="evidence" value="ECO:0007669"/>
    <property type="project" value="TreeGrafter"/>
</dbReference>
<dbReference type="EMBL" id="FNQB01000004">
    <property type="protein sequence ID" value="SDZ60445.1"/>
    <property type="molecule type" value="Genomic_DNA"/>
</dbReference>
<dbReference type="PROSITE" id="PS51409">
    <property type="entry name" value="ARGINASE_2"/>
    <property type="match status" value="1"/>
</dbReference>
<dbReference type="CDD" id="cd09999">
    <property type="entry name" value="Arginase-like_1"/>
    <property type="match status" value="1"/>
</dbReference>
<dbReference type="PIRSF" id="PIRSF036979">
    <property type="entry name" value="Arginase"/>
    <property type="match status" value="1"/>
</dbReference>
<keyword evidence="3" id="KW-0464">Manganese</keyword>
<sequence length="294" mass="30515">MSGWFLLGAPWDCSGTGRGEAAAPDALRAAGLVERVDVDLGNAATHISTQHRDQDTGVRALPDTITAARSLASALGAGLRDRPGLRPLVVGGDCSLLLGVFAHLRAALGEVGLWFLDGHPDFYDGHGSETGETADLELAVLTGDGPPELVGLGGVVPMVAARHVALIGHRTVDLDPESAAEVARLPDELFRLDAPAVIRDPAGAGDLASAWGEGLGLPMWLHIDVDVLDEAVLPAVTYPQAGGPDFGQLATTLRPLTVSGRLLGVSVADFRPDLDGDGRHAARLVDLLDRVLEG</sequence>
<dbReference type="PANTHER" id="PTHR43782:SF3">
    <property type="entry name" value="ARGINASE"/>
    <property type="match status" value="1"/>
</dbReference>
<dbReference type="InterPro" id="IPR006035">
    <property type="entry name" value="Ureohydrolase"/>
</dbReference>
<dbReference type="AlphaFoldDB" id="A0A1H3UF15"/>
<reference evidence="6" key="1">
    <citation type="submission" date="2016-10" db="EMBL/GenBank/DDBJ databases">
        <authorList>
            <person name="Varghese N."/>
            <person name="Submissions S."/>
        </authorList>
    </citation>
    <scope>NUCLEOTIDE SEQUENCE [LARGE SCALE GENOMIC DNA]</scope>
    <source>
        <strain evidence="6">DSM 44718</strain>
    </source>
</reference>
<name>A0A1H3UF15_9ACTN</name>